<dbReference type="InterPro" id="IPR029058">
    <property type="entry name" value="AB_hydrolase_fold"/>
</dbReference>
<evidence type="ECO:0000313" key="4">
    <source>
        <dbReference type="EMBL" id="QHJ11639.1"/>
    </source>
</evidence>
<evidence type="ECO:0000313" key="5">
    <source>
        <dbReference type="Proteomes" id="UP000464524"/>
    </source>
</evidence>
<reference evidence="4 5" key="1">
    <citation type="submission" date="2019-12" db="EMBL/GenBank/DDBJ databases">
        <title>Genome sequencing and assembly of endphytes of Porphyra tenera.</title>
        <authorList>
            <person name="Park J.M."/>
            <person name="Shin R."/>
            <person name="Jo S.H."/>
        </authorList>
    </citation>
    <scope>NUCLEOTIDE SEQUENCE [LARGE SCALE GENOMIC DNA]</scope>
    <source>
        <strain evidence="4 5">GPM4</strain>
    </source>
</reference>
<dbReference type="SUPFAM" id="SSF53474">
    <property type="entry name" value="alpha/beta-Hydrolases"/>
    <property type="match status" value="1"/>
</dbReference>
<proteinExistence type="predicted"/>
<evidence type="ECO:0000259" key="3">
    <source>
        <dbReference type="Pfam" id="PF00326"/>
    </source>
</evidence>
<dbReference type="RefSeq" id="WP_160179370.1">
    <property type="nucleotide sequence ID" value="NZ_CP047656.1"/>
</dbReference>
<dbReference type="Proteomes" id="UP000464524">
    <property type="component" value="Chromosome"/>
</dbReference>
<keyword evidence="2" id="KW-0732">Signal</keyword>
<organism evidence="4 5">
    <name type="scientific">Paraglaciecola mesophila</name>
    <dbReference type="NCBI Taxonomy" id="197222"/>
    <lineage>
        <taxon>Bacteria</taxon>
        <taxon>Pseudomonadati</taxon>
        <taxon>Pseudomonadota</taxon>
        <taxon>Gammaproteobacteria</taxon>
        <taxon>Alteromonadales</taxon>
        <taxon>Alteromonadaceae</taxon>
        <taxon>Paraglaciecola</taxon>
    </lineage>
</organism>
<protein>
    <submittedName>
        <fullName evidence="4">Dipeptidyl aminopeptidase BIII</fullName>
        <ecNumber evidence="4">3.4.14.-</ecNumber>
    </submittedName>
</protein>
<dbReference type="GO" id="GO:0004177">
    <property type="term" value="F:aminopeptidase activity"/>
    <property type="evidence" value="ECO:0007669"/>
    <property type="project" value="UniProtKB-KW"/>
</dbReference>
<gene>
    <name evidence="4" type="ORF">FX988_01874</name>
</gene>
<name>A0A857JHX9_9ALTE</name>
<dbReference type="GO" id="GO:0004252">
    <property type="term" value="F:serine-type endopeptidase activity"/>
    <property type="evidence" value="ECO:0007669"/>
    <property type="project" value="TreeGrafter"/>
</dbReference>
<feature type="domain" description="Peptidase S9 prolyl oligopeptidase catalytic" evidence="3">
    <location>
        <begin position="440"/>
        <end position="645"/>
    </location>
</feature>
<keyword evidence="5" id="KW-1185">Reference proteome</keyword>
<dbReference type="GO" id="GO:0006508">
    <property type="term" value="P:proteolysis"/>
    <property type="evidence" value="ECO:0007669"/>
    <property type="project" value="InterPro"/>
</dbReference>
<dbReference type="KEGG" id="pmes:FX988_01874"/>
<dbReference type="OrthoDB" id="4269629at2"/>
<evidence type="ECO:0000256" key="1">
    <source>
        <dbReference type="ARBA" id="ARBA00022801"/>
    </source>
</evidence>
<accession>A0A857JHX9</accession>
<evidence type="ECO:0000256" key="2">
    <source>
        <dbReference type="SAM" id="SignalP"/>
    </source>
</evidence>
<dbReference type="AlphaFoldDB" id="A0A857JHX9"/>
<dbReference type="PANTHER" id="PTHR42776">
    <property type="entry name" value="SERINE PEPTIDASE S9 FAMILY MEMBER"/>
    <property type="match status" value="1"/>
</dbReference>
<keyword evidence="4" id="KW-0031">Aminopeptidase</keyword>
<feature type="chain" id="PRO_5032830776" evidence="2">
    <location>
        <begin position="27"/>
        <end position="662"/>
    </location>
</feature>
<feature type="signal peptide" evidence="2">
    <location>
        <begin position="1"/>
        <end position="26"/>
    </location>
</feature>
<sequence>MKRNAKAAHVALFLIFSQLVGMPAFGAQLPPSQFSRLPSVVKPNLSPDGERIAFIKNYLNPEISVLSLLDVKTNAIKMLVKSDNEKVKVNWFTWANENTLIVSIRFASKERSVKFTETRLIAIDVDEEEIKQRNLFKPRGGRSKEHNAQFQDTVVSFLPNDPDHILMALDLDVANLPSVYKVNVNSGRRSRVQKGKMQVRSWMADRQGNVRLGEALSYKTGKASIRYRLPGKEDWEKMYEHNALEEVGINPLGFAKDPNMLFYSAYKGDKKALYKMNLTTQESTLVFEDPEYDVDGSLIYSTKLNDVIGIYHSNSPTGRIYWDDNYKKFQDALDSALPDTSNYLVDFSRSEESYLLYTENDFVPGAYLLGNRPDRTLNMIFQQYPGLHAFMTSNHKLVSYTARDGVKIEGYLTLPETTDGPIATIIHPHGGPGAREYSGFDYWTSFFINRGYAVFRPNFRGSSGYGKQFADSQMQGWGLTMQDDITDAAKWLVDEKIADPKRMCIVGASYGGYAATMAATKTPDLFQCAISFAGVMDLKRLVSKSRHFLNKKFVRKQIGEDKDDLEARSPYHNAANIKIPILLLHGEDDRVVDVYQSRQMYSELQDLDKQVKYIELENGDHYLSIQRNRHRVFTEMDAFLKMHLGVARASTDAPEKSQAVGE</sequence>
<dbReference type="PANTHER" id="PTHR42776:SF27">
    <property type="entry name" value="DIPEPTIDYL PEPTIDASE FAMILY MEMBER 6"/>
    <property type="match status" value="1"/>
</dbReference>
<dbReference type="SUPFAM" id="SSF82171">
    <property type="entry name" value="DPP6 N-terminal domain-like"/>
    <property type="match status" value="1"/>
</dbReference>
<dbReference type="InterPro" id="IPR001375">
    <property type="entry name" value="Peptidase_S9_cat"/>
</dbReference>
<dbReference type="EC" id="3.4.14.-" evidence="4"/>
<dbReference type="Pfam" id="PF00326">
    <property type="entry name" value="Peptidase_S9"/>
    <property type="match status" value="1"/>
</dbReference>
<keyword evidence="1 4" id="KW-0378">Hydrolase</keyword>
<keyword evidence="4" id="KW-0645">Protease</keyword>
<dbReference type="Gene3D" id="3.40.50.1820">
    <property type="entry name" value="alpha/beta hydrolase"/>
    <property type="match status" value="1"/>
</dbReference>
<dbReference type="EMBL" id="CP047656">
    <property type="protein sequence ID" value="QHJ11639.1"/>
    <property type="molecule type" value="Genomic_DNA"/>
</dbReference>